<accession>A0ABZ2RT73</accession>
<dbReference type="RefSeq" id="WP_027334856.1">
    <property type="nucleotide sequence ID" value="NZ_CP148067.1"/>
</dbReference>
<evidence type="ECO:0000256" key="4">
    <source>
        <dbReference type="ARBA" id="ARBA00023136"/>
    </source>
</evidence>
<gene>
    <name evidence="6" type="ORF">WG617_02340</name>
</gene>
<feature type="transmembrane region" description="Helical" evidence="5">
    <location>
        <begin position="39"/>
        <end position="60"/>
    </location>
</feature>
<evidence type="ECO:0000256" key="3">
    <source>
        <dbReference type="ARBA" id="ARBA00022989"/>
    </source>
</evidence>
<evidence type="ECO:0000256" key="2">
    <source>
        <dbReference type="ARBA" id="ARBA00022692"/>
    </source>
</evidence>
<evidence type="ECO:0000313" key="6">
    <source>
        <dbReference type="EMBL" id="WXL28850.1"/>
    </source>
</evidence>
<dbReference type="InterPro" id="IPR006603">
    <property type="entry name" value="PQ-loop_rpt"/>
</dbReference>
<feature type="transmembrane region" description="Helical" evidence="5">
    <location>
        <begin position="80"/>
        <end position="103"/>
    </location>
</feature>
<comment type="subcellular location">
    <subcellularLocation>
        <location evidence="1">Membrane</location>
        <topology evidence="1">Multi-pass membrane protein</topology>
    </subcellularLocation>
</comment>
<organism evidence="6 7">
    <name type="scientific">Mycoplasmopsis felifaucium</name>
    <dbReference type="NCBI Taxonomy" id="35768"/>
    <lineage>
        <taxon>Bacteria</taxon>
        <taxon>Bacillati</taxon>
        <taxon>Mycoplasmatota</taxon>
        <taxon>Mycoplasmoidales</taxon>
        <taxon>Metamycoplasmataceae</taxon>
        <taxon>Mycoplasmopsis</taxon>
    </lineage>
</organism>
<keyword evidence="4 5" id="KW-0472">Membrane</keyword>
<evidence type="ECO:0000313" key="7">
    <source>
        <dbReference type="Proteomes" id="UP001477443"/>
    </source>
</evidence>
<dbReference type="EMBL" id="CP148067">
    <property type="protein sequence ID" value="WXL28850.1"/>
    <property type="molecule type" value="Genomic_DNA"/>
</dbReference>
<proteinExistence type="predicted"/>
<evidence type="ECO:0000256" key="5">
    <source>
        <dbReference type="SAM" id="Phobius"/>
    </source>
</evidence>
<dbReference type="Pfam" id="PF04193">
    <property type="entry name" value="PQ-loop"/>
    <property type="match status" value="2"/>
</dbReference>
<sequence>MGSIAVVNLIFGVIASGIMIALCIPQLISIFKTKKVGNVSYATFLIYFFGGFLFSLIMIIKAGVGTYAFNIEKTPDTDPIINILGNVIFTILMALTITTFFVFDKKQKNAFKIGLGVMLWSLTLVVTIWAIMAYASPKFRLNLSPASIAMTVLTILATCCTALPFSIQIAKTIKLKSSEGLSVVMLYMGLLLNACLFIYLCTLLPVKSAMFWIVVVFQTIAIIIYSIQITLYYVYKKHCKTA</sequence>
<feature type="transmembrane region" description="Helical" evidence="5">
    <location>
        <begin position="147"/>
        <end position="169"/>
    </location>
</feature>
<keyword evidence="3 5" id="KW-1133">Transmembrane helix</keyword>
<feature type="transmembrane region" description="Helical" evidence="5">
    <location>
        <begin position="211"/>
        <end position="235"/>
    </location>
</feature>
<feature type="transmembrane region" description="Helical" evidence="5">
    <location>
        <begin position="6"/>
        <end position="27"/>
    </location>
</feature>
<feature type="transmembrane region" description="Helical" evidence="5">
    <location>
        <begin position="181"/>
        <end position="205"/>
    </location>
</feature>
<name>A0ABZ2RT73_9BACT</name>
<dbReference type="Proteomes" id="UP001477443">
    <property type="component" value="Chromosome"/>
</dbReference>
<keyword evidence="7" id="KW-1185">Reference proteome</keyword>
<keyword evidence="2 5" id="KW-0812">Transmembrane</keyword>
<feature type="transmembrane region" description="Helical" evidence="5">
    <location>
        <begin position="115"/>
        <end position="135"/>
    </location>
</feature>
<dbReference type="Gene3D" id="1.20.1280.290">
    <property type="match status" value="2"/>
</dbReference>
<reference evidence="6" key="1">
    <citation type="submission" date="2024-03" db="EMBL/GenBank/DDBJ databases">
        <title>Complete genome sequence of Mycoplasma felifaucium Z921 isolated from the trachea of a cheetah.</title>
        <authorList>
            <person name="Spergser J."/>
        </authorList>
    </citation>
    <scope>NUCLEOTIDE SEQUENCE [LARGE SCALE GENOMIC DNA]</scope>
    <source>
        <strain evidence="6">Z921</strain>
    </source>
</reference>
<protein>
    <submittedName>
        <fullName evidence="6">PQ-loop repeat-containing protein</fullName>
    </submittedName>
</protein>
<evidence type="ECO:0000256" key="1">
    <source>
        <dbReference type="ARBA" id="ARBA00004141"/>
    </source>
</evidence>